<comment type="caution">
    <text evidence="4">The sequence shown here is derived from an EMBL/GenBank/DDBJ whole genome shotgun (WGS) entry which is preliminary data.</text>
</comment>
<dbReference type="InterPro" id="IPR000467">
    <property type="entry name" value="G_patch_dom"/>
</dbReference>
<reference evidence="4 5" key="1">
    <citation type="journal article" date="2022" name="DNA Res.">
        <title>Genome analysis of five recently described species of the CUG-Ser clade uncovers Candida theae as a new hybrid lineage with pathogenic potential in the Candida parapsilosis species complex.</title>
        <authorList>
            <person name="Mixao V."/>
            <person name="Del Olmo V."/>
            <person name="Hegedusova E."/>
            <person name="Saus E."/>
            <person name="Pryszcz L."/>
            <person name="Cillingova A."/>
            <person name="Nosek J."/>
            <person name="Gabaldon T."/>
        </authorList>
    </citation>
    <scope>NUCLEOTIDE SEQUENCE [LARGE SCALE GENOMIC DNA]</scope>
    <source>
        <strain evidence="4 5">CBS 12239</strain>
    </source>
</reference>
<dbReference type="GeneID" id="76148597"/>
<feature type="region of interest" description="Disordered" evidence="2">
    <location>
        <begin position="19"/>
        <end position="69"/>
    </location>
</feature>
<dbReference type="RefSeq" id="XP_051610999.1">
    <property type="nucleotide sequence ID" value="XM_051754988.1"/>
</dbReference>
<dbReference type="PANTHER" id="PTHR23329">
    <property type="entry name" value="TUFTELIN-INTERACTING PROTEIN 11-RELATED"/>
    <property type="match status" value="1"/>
</dbReference>
<protein>
    <recommendedName>
        <fullName evidence="3">G-patch domain-containing protein</fullName>
    </recommendedName>
</protein>
<dbReference type="Proteomes" id="UP001204833">
    <property type="component" value="Unassembled WGS sequence"/>
</dbReference>
<feature type="compositionally biased region" description="Basic and acidic residues" evidence="2">
    <location>
        <begin position="208"/>
        <end position="229"/>
    </location>
</feature>
<dbReference type="PROSITE" id="PS50174">
    <property type="entry name" value="G_PATCH"/>
    <property type="match status" value="1"/>
</dbReference>
<keyword evidence="1" id="KW-0175">Coiled coil</keyword>
<gene>
    <name evidence="4" type="ORF">KGF57_000538</name>
</gene>
<organism evidence="4 5">
    <name type="scientific">Candida theae</name>
    <dbReference type="NCBI Taxonomy" id="1198502"/>
    <lineage>
        <taxon>Eukaryota</taxon>
        <taxon>Fungi</taxon>
        <taxon>Dikarya</taxon>
        <taxon>Ascomycota</taxon>
        <taxon>Saccharomycotina</taxon>
        <taxon>Pichiomycetes</taxon>
        <taxon>Debaryomycetaceae</taxon>
        <taxon>Candida/Lodderomyces clade</taxon>
        <taxon>Candida</taxon>
    </lineage>
</organism>
<evidence type="ECO:0000256" key="2">
    <source>
        <dbReference type="SAM" id="MobiDB-lite"/>
    </source>
</evidence>
<dbReference type="GO" id="GO:0000390">
    <property type="term" value="P:spliceosomal complex disassembly"/>
    <property type="evidence" value="ECO:0007669"/>
    <property type="project" value="InterPro"/>
</dbReference>
<dbReference type="PANTHER" id="PTHR23329:SF16">
    <property type="entry name" value="G-PATCH DOMAIN-CONTAINING PROTEIN"/>
    <property type="match status" value="1"/>
</dbReference>
<accession>A0AAD5BJ02</accession>
<sequence length="789" mass="89743">MYSRPRKGISFVIAGVETKGDTHDDGKKMSTSMLPVHNEFSDLEDEDDDADDNRMEEHEQDTSGKDANLNMEGNDVLSFHGNEYLNVGREDDLEMDGSGGGSLDTNEDLDLTFKQREQDVEHVASDHADNSSSKGVVVVEHGKDRPTAALNELDTPDEYAKYGIGALLMRKMGYEDGKGLGNGSSGIVAPLDAQANKGRLGVGGKPPLQKDKESKTPRRNSGEGKYKSQREVEKLISRFLNLTMDFSDLGVDVPIQLREWAGQLNSTATENDIDRIKYEYAHLEELWNQISQLNEQEEALEQELEYTSDDGFGTVDYEQLLPVVKKWEELSLQDPSDAQIQVVVEQLLSLYLPDSLVESIIVTILHPRIDSLASIPLNDYEKQQEIVVATLNKYTEILKPEGAVSTLFYRYLLERFSCKFEELLENNLLEGVTGDDNELVAIISLWLDEGNRDFKEGVFMEIARTVIAPHFETQVHRLDFLNEGTSFEQLCYLLRVIYLVGLKEDFVVERAIHYVASEIESYLNSGQSAVWFKSEGTIKLQIPFIMKQLLPELKPLSEPTWSSLQETFKVSFISWIRSLVLTPTKFEIILDLSELLPSNERFLVLQLLAFNSWIVAMIAHNRLNPTGTPSWYAKWYLYFAARLKHEQSQQIIDLVHWYLSKALEIIKSHFDSDVTKNLPRLEGELFPTSSQLLRSSRVRNVNGTATYRLQTSFRNVIQDYCMKNNILVEQLKSAIVRKRGLPILRFQKAGIDRYGYIDADVLWIAHTLASEEKQYQPISLDDLAGFFKE</sequence>
<evidence type="ECO:0000256" key="1">
    <source>
        <dbReference type="SAM" id="Coils"/>
    </source>
</evidence>
<dbReference type="AlphaFoldDB" id="A0AAD5BJ02"/>
<feature type="compositionally biased region" description="Acidic residues" evidence="2">
    <location>
        <begin position="41"/>
        <end position="51"/>
    </location>
</feature>
<evidence type="ECO:0000259" key="3">
    <source>
        <dbReference type="PROSITE" id="PS50174"/>
    </source>
</evidence>
<name>A0AAD5BJ02_9ASCO</name>
<dbReference type="GO" id="GO:0071008">
    <property type="term" value="C:U2-type post-mRNA release spliceosomal complex"/>
    <property type="evidence" value="ECO:0007669"/>
    <property type="project" value="TreeGrafter"/>
</dbReference>
<keyword evidence="5" id="KW-1185">Reference proteome</keyword>
<dbReference type="InterPro" id="IPR045211">
    <property type="entry name" value="TFP11/STIP/Ntr1"/>
</dbReference>
<feature type="coiled-coil region" evidence="1">
    <location>
        <begin position="283"/>
        <end position="310"/>
    </location>
</feature>
<feature type="domain" description="G-patch" evidence="3">
    <location>
        <begin position="161"/>
        <end position="207"/>
    </location>
</feature>
<feature type="region of interest" description="Disordered" evidence="2">
    <location>
        <begin position="120"/>
        <end position="141"/>
    </location>
</feature>
<evidence type="ECO:0000313" key="4">
    <source>
        <dbReference type="EMBL" id="KAI5967109.1"/>
    </source>
</evidence>
<feature type="region of interest" description="Disordered" evidence="2">
    <location>
        <begin position="197"/>
        <end position="229"/>
    </location>
</feature>
<feature type="compositionally biased region" description="Basic and acidic residues" evidence="2">
    <location>
        <begin position="19"/>
        <end position="28"/>
    </location>
</feature>
<evidence type="ECO:0000313" key="5">
    <source>
        <dbReference type="Proteomes" id="UP001204833"/>
    </source>
</evidence>
<dbReference type="EMBL" id="JAIHNG010000034">
    <property type="protein sequence ID" value="KAI5967109.1"/>
    <property type="molecule type" value="Genomic_DNA"/>
</dbReference>
<dbReference type="Pfam" id="PF01585">
    <property type="entry name" value="G-patch"/>
    <property type="match status" value="1"/>
</dbReference>
<dbReference type="GO" id="GO:0003676">
    <property type="term" value="F:nucleic acid binding"/>
    <property type="evidence" value="ECO:0007669"/>
    <property type="project" value="InterPro"/>
</dbReference>
<feature type="compositionally biased region" description="Basic and acidic residues" evidence="2">
    <location>
        <begin position="120"/>
        <end position="129"/>
    </location>
</feature>
<dbReference type="SMART" id="SM00443">
    <property type="entry name" value="G_patch"/>
    <property type="match status" value="1"/>
</dbReference>
<feature type="compositionally biased region" description="Basic and acidic residues" evidence="2">
    <location>
        <begin position="52"/>
        <end position="64"/>
    </location>
</feature>
<proteinExistence type="predicted"/>